<protein>
    <submittedName>
        <fullName evidence="2">Uncharacterized protein</fullName>
    </submittedName>
</protein>
<feature type="compositionally biased region" description="Basic and acidic residues" evidence="1">
    <location>
        <begin position="232"/>
        <end position="242"/>
    </location>
</feature>
<dbReference type="Proteomes" id="UP000646053">
    <property type="component" value="Unassembled WGS sequence"/>
</dbReference>
<proteinExistence type="predicted"/>
<reference evidence="2" key="1">
    <citation type="submission" date="2019-12" db="EMBL/GenBank/DDBJ databases">
        <title>High-Quality draft genome sequences of three cyanobacteria isolated from the limestone walls of the Old Cathedral of Coimbra.</title>
        <authorList>
            <person name="Tiago I."/>
            <person name="Soares F."/>
            <person name="Portugal A."/>
        </authorList>
    </citation>
    <scope>NUCLEOTIDE SEQUENCE</scope>
    <source>
        <strain evidence="2">A</strain>
    </source>
</reference>
<name>A0A8J8CJQ2_9CYAN</name>
<feature type="region of interest" description="Disordered" evidence="1">
    <location>
        <begin position="232"/>
        <end position="264"/>
    </location>
</feature>
<evidence type="ECO:0000313" key="3">
    <source>
        <dbReference type="Proteomes" id="UP000646053"/>
    </source>
</evidence>
<comment type="caution">
    <text evidence="2">The sequence shown here is derived from an EMBL/GenBank/DDBJ whole genome shotgun (WGS) entry which is preliminary data.</text>
</comment>
<evidence type="ECO:0000313" key="2">
    <source>
        <dbReference type="EMBL" id="NDJ19233.1"/>
    </source>
</evidence>
<accession>A0A8J8CJQ2</accession>
<evidence type="ECO:0000256" key="1">
    <source>
        <dbReference type="SAM" id="MobiDB-lite"/>
    </source>
</evidence>
<sequence length="306" mass="33709">MTNLVKGTVEDRTAIAHAIDLLTHYSFDLDGHSAAQLLDRWLRDYAPGWIRWAVIEALYQGRYKAVSVEQILKLWQRRQQPLYHFSYEFERLVCHKFPRNLAQSIRRPAPPASGPIALPEAAILPALPAANPPLEVEPFKPPTWSALAEQMQHEELLHSPAIEQKPITAEPPDLPIAPRNSLSEVAEALPLRSVAQRQAGMDALIDQAATSVNASTEAGKTKVLMEEARHRIQAERSEKSEPDLPGAPNPADDAMSALGETKPVLPSDEAAIADDAHLPIHQFTPAADGSDFHSKLRAVADQDLRS</sequence>
<dbReference type="EMBL" id="WVIE01000027">
    <property type="protein sequence ID" value="NDJ19233.1"/>
    <property type="molecule type" value="Genomic_DNA"/>
</dbReference>
<dbReference type="AlphaFoldDB" id="A0A8J8CJQ2"/>
<organism evidence="2 3">
    <name type="scientific">Myxacorys almedinensis A</name>
    <dbReference type="NCBI Taxonomy" id="2690445"/>
    <lineage>
        <taxon>Bacteria</taxon>
        <taxon>Bacillati</taxon>
        <taxon>Cyanobacteriota</taxon>
        <taxon>Cyanophyceae</taxon>
        <taxon>Leptolyngbyales</taxon>
        <taxon>Leptolyngbyaceae</taxon>
        <taxon>Myxacorys</taxon>
        <taxon>Myxacorys almedinensis</taxon>
    </lineage>
</organism>
<gene>
    <name evidence="2" type="ORF">GS601_18385</name>
</gene>
<dbReference type="RefSeq" id="WP_162424761.1">
    <property type="nucleotide sequence ID" value="NZ_WVIE01000027.1"/>
</dbReference>
<keyword evidence="3" id="KW-1185">Reference proteome</keyword>